<dbReference type="Gene3D" id="3.40.190.10">
    <property type="entry name" value="Periplasmic binding protein-like II"/>
    <property type="match status" value="1"/>
</dbReference>
<name>A0ABW2G407_9ACTN</name>
<sequence>MALTACSAGGFGSAGSVTIRLVAADYGDKESNSSKHYWDDVTSAFTAANPGITVDVQVVNWNDIDSQVKEMIRSGNSPDVLETGGYADKVAGDLLYKASDVLSIGTQANLLDSFSRAGQVEGIQYGIPFVSSARAFFYNKAIFERAGIAKPPTTWDELRQDAVLIKAKVPGSIPYALPLGPEESQAETMIWELGNGGGFTDESGRYALNSPQDIDTFSWLKARLVDPGLTYADPARTDRKTAFADFAAGKAAMLDGHPSLVQMSKDAGIDYGVTPIPGRAGPLKSTLGVADWMMAFKERGHRKEIKKFLDFVYSEENTLKFDETYNLMPVTHDALLEMTTNGKHEDLAPFLALLPQATFYPLGDTSWDAVSAEIKKSGGGAIKNPAGVLGDLQKRADTLRAH</sequence>
<dbReference type="PANTHER" id="PTHR43649">
    <property type="entry name" value="ARABINOSE-BINDING PROTEIN-RELATED"/>
    <property type="match status" value="1"/>
</dbReference>
<dbReference type="InterPro" id="IPR050490">
    <property type="entry name" value="Bact_solute-bd_prot1"/>
</dbReference>
<dbReference type="EMBL" id="JBHTAJ010000050">
    <property type="protein sequence ID" value="MFC7182635.1"/>
    <property type="molecule type" value="Genomic_DNA"/>
</dbReference>
<evidence type="ECO:0000313" key="2">
    <source>
        <dbReference type="Proteomes" id="UP001596435"/>
    </source>
</evidence>
<accession>A0ABW2G407</accession>
<dbReference type="PANTHER" id="PTHR43649:SF30">
    <property type="entry name" value="ABC TRANSPORTER SUBSTRATE-BINDING PROTEIN"/>
    <property type="match status" value="1"/>
</dbReference>
<dbReference type="Pfam" id="PF01547">
    <property type="entry name" value="SBP_bac_1"/>
    <property type="match status" value="1"/>
</dbReference>
<proteinExistence type="predicted"/>
<gene>
    <name evidence="1" type="ORF">ACFQMG_24095</name>
</gene>
<keyword evidence="2" id="KW-1185">Reference proteome</keyword>
<dbReference type="Proteomes" id="UP001596435">
    <property type="component" value="Unassembled WGS sequence"/>
</dbReference>
<protein>
    <submittedName>
        <fullName evidence="1">Extracellular solute-binding protein</fullName>
    </submittedName>
</protein>
<comment type="caution">
    <text evidence="1">The sequence shown here is derived from an EMBL/GenBank/DDBJ whole genome shotgun (WGS) entry which is preliminary data.</text>
</comment>
<organism evidence="1 2">
    <name type="scientific">Kitasatospora paranensis</name>
    <dbReference type="NCBI Taxonomy" id="258053"/>
    <lineage>
        <taxon>Bacteria</taxon>
        <taxon>Bacillati</taxon>
        <taxon>Actinomycetota</taxon>
        <taxon>Actinomycetes</taxon>
        <taxon>Kitasatosporales</taxon>
        <taxon>Streptomycetaceae</taxon>
        <taxon>Kitasatospora</taxon>
    </lineage>
</organism>
<dbReference type="RefSeq" id="WP_345709528.1">
    <property type="nucleotide sequence ID" value="NZ_BAABKV010000001.1"/>
</dbReference>
<reference evidence="2" key="1">
    <citation type="journal article" date="2019" name="Int. J. Syst. Evol. Microbiol.">
        <title>The Global Catalogue of Microorganisms (GCM) 10K type strain sequencing project: providing services to taxonomists for standard genome sequencing and annotation.</title>
        <authorList>
            <consortium name="The Broad Institute Genomics Platform"/>
            <consortium name="The Broad Institute Genome Sequencing Center for Infectious Disease"/>
            <person name="Wu L."/>
            <person name="Ma J."/>
        </authorList>
    </citation>
    <scope>NUCLEOTIDE SEQUENCE [LARGE SCALE GENOMIC DNA]</scope>
    <source>
        <strain evidence="2">CGMCC 1.12859</strain>
    </source>
</reference>
<dbReference type="InterPro" id="IPR006059">
    <property type="entry name" value="SBP"/>
</dbReference>
<evidence type="ECO:0000313" key="1">
    <source>
        <dbReference type="EMBL" id="MFC7182635.1"/>
    </source>
</evidence>
<dbReference type="SUPFAM" id="SSF53850">
    <property type="entry name" value="Periplasmic binding protein-like II"/>
    <property type="match status" value="1"/>
</dbReference>